<name>A0ABN3HTP6_9ACTN</name>
<keyword evidence="1" id="KW-0472">Membrane</keyword>
<keyword evidence="1" id="KW-1133">Transmembrane helix</keyword>
<dbReference type="Proteomes" id="UP001501444">
    <property type="component" value="Unassembled WGS sequence"/>
</dbReference>
<feature type="transmembrane region" description="Helical" evidence="1">
    <location>
        <begin position="95"/>
        <end position="114"/>
    </location>
</feature>
<organism evidence="2 3">
    <name type="scientific">Dactylosporangium salmoneum</name>
    <dbReference type="NCBI Taxonomy" id="53361"/>
    <lineage>
        <taxon>Bacteria</taxon>
        <taxon>Bacillati</taxon>
        <taxon>Actinomycetota</taxon>
        <taxon>Actinomycetes</taxon>
        <taxon>Micromonosporales</taxon>
        <taxon>Micromonosporaceae</taxon>
        <taxon>Dactylosporangium</taxon>
    </lineage>
</organism>
<reference evidence="2 3" key="1">
    <citation type="journal article" date="2019" name="Int. J. Syst. Evol. Microbiol.">
        <title>The Global Catalogue of Microorganisms (GCM) 10K type strain sequencing project: providing services to taxonomists for standard genome sequencing and annotation.</title>
        <authorList>
            <consortium name="The Broad Institute Genomics Platform"/>
            <consortium name="The Broad Institute Genome Sequencing Center for Infectious Disease"/>
            <person name="Wu L."/>
            <person name="Ma J."/>
        </authorList>
    </citation>
    <scope>NUCLEOTIDE SEQUENCE [LARGE SCALE GENOMIC DNA]</scope>
    <source>
        <strain evidence="2 3">JCM 3272</strain>
    </source>
</reference>
<evidence type="ECO:0000313" key="3">
    <source>
        <dbReference type="Proteomes" id="UP001501444"/>
    </source>
</evidence>
<feature type="transmembrane region" description="Helical" evidence="1">
    <location>
        <begin position="34"/>
        <end position="53"/>
    </location>
</feature>
<accession>A0ABN3HTP6</accession>
<evidence type="ECO:0000313" key="2">
    <source>
        <dbReference type="EMBL" id="GAA2387792.1"/>
    </source>
</evidence>
<protein>
    <recommendedName>
        <fullName evidence="4">DUF1109 domain-containing protein</fullName>
    </recommendedName>
</protein>
<gene>
    <name evidence="2" type="ORF">GCM10010170_098980</name>
</gene>
<evidence type="ECO:0008006" key="4">
    <source>
        <dbReference type="Google" id="ProtNLM"/>
    </source>
</evidence>
<keyword evidence="3" id="KW-1185">Reference proteome</keyword>
<feature type="transmembrane region" description="Helical" evidence="1">
    <location>
        <begin position="60"/>
        <end position="83"/>
    </location>
</feature>
<comment type="caution">
    <text evidence="2">The sequence shown here is derived from an EMBL/GenBank/DDBJ whole genome shotgun (WGS) entry which is preliminary data.</text>
</comment>
<sequence length="217" mass="23477">MHALAPGMIEPQDVTMSDTAPSDDDALDGSGWRLIWAFHLVVVAAAGGLLWSLSYPGSNFLLMALSGLAAFVVACVWLFWTAIYLARHAGKWRKWFLIGPVIGVLTLALLCTGAPSKMRWAASRNAFAAIVAGHPIPPPGSEWQQFTVPRRLGSYSIIGADWVPGGAVFYEAHGSFFDDAGFAYLPGGPTTELDTGWFEGPRFRPLGGGWYSWTASW</sequence>
<dbReference type="EMBL" id="BAAARV010000108">
    <property type="protein sequence ID" value="GAA2387792.1"/>
    <property type="molecule type" value="Genomic_DNA"/>
</dbReference>
<evidence type="ECO:0000256" key="1">
    <source>
        <dbReference type="SAM" id="Phobius"/>
    </source>
</evidence>
<keyword evidence="1" id="KW-0812">Transmembrane</keyword>
<proteinExistence type="predicted"/>